<dbReference type="InterPro" id="IPR029033">
    <property type="entry name" value="His_PPase_superfam"/>
</dbReference>
<comment type="caution">
    <text evidence="1">The sequence shown here is derived from an EMBL/GenBank/DDBJ whole genome shotgun (WGS) entry which is preliminary data.</text>
</comment>
<dbReference type="PANTHER" id="PTHR48100:SF1">
    <property type="entry name" value="HISTIDINE PHOSPHATASE FAMILY PROTEIN-RELATED"/>
    <property type="match status" value="1"/>
</dbReference>
<dbReference type="SMART" id="SM00855">
    <property type="entry name" value="PGAM"/>
    <property type="match status" value="1"/>
</dbReference>
<dbReference type="Proteomes" id="UP001239445">
    <property type="component" value="Unassembled WGS sequence"/>
</dbReference>
<name>A0AAJ0FGF6_9PEZI</name>
<dbReference type="EMBL" id="MU839827">
    <property type="protein sequence ID" value="KAK1760080.1"/>
    <property type="molecule type" value="Genomic_DNA"/>
</dbReference>
<dbReference type="PANTHER" id="PTHR48100">
    <property type="entry name" value="BROAD-SPECIFICITY PHOSPHATASE YOR283W-RELATED"/>
    <property type="match status" value="1"/>
</dbReference>
<dbReference type="SUPFAM" id="SSF53254">
    <property type="entry name" value="Phosphoglycerate mutase-like"/>
    <property type="match status" value="1"/>
</dbReference>
<sequence>MADNSGKWKYTALQGFFAHYDGPTGPSHEATTTPGLGLLPRTYPTDSDFDPDGTKQPWERFAFYLSHLNQTAPPGTSYKLFYTARHGEGFHNVKEAEVGTEAWEAYWAKLEGDGKITWSDACLTEKGTAQAKEMHTFWAESSSTLSLPLPKKHYASPLARCLDTCALAFSDLPSPAPEFKPIIKEMARERLGVHTCDRRHPRSWIERNYGEVFSLEDGFAEEDELWRPDVRETLGEHAGRIARLLDGLWEDEEEEEIVSLTVHSGSILAMYEVVGHPEVRVAPGAVVPLFVKGERVV</sequence>
<dbReference type="Pfam" id="PF00300">
    <property type="entry name" value="His_Phos_1"/>
    <property type="match status" value="1"/>
</dbReference>
<evidence type="ECO:0000313" key="2">
    <source>
        <dbReference type="Proteomes" id="UP001239445"/>
    </source>
</evidence>
<dbReference type="AlphaFoldDB" id="A0AAJ0FGF6"/>
<dbReference type="Gene3D" id="3.40.50.1240">
    <property type="entry name" value="Phosphoglycerate mutase-like"/>
    <property type="match status" value="1"/>
</dbReference>
<keyword evidence="2" id="KW-1185">Reference proteome</keyword>
<dbReference type="GO" id="GO:0016791">
    <property type="term" value="F:phosphatase activity"/>
    <property type="evidence" value="ECO:0007669"/>
    <property type="project" value="TreeGrafter"/>
</dbReference>
<evidence type="ECO:0000313" key="1">
    <source>
        <dbReference type="EMBL" id="KAK1760080.1"/>
    </source>
</evidence>
<accession>A0AAJ0FGF6</accession>
<reference evidence="1" key="1">
    <citation type="submission" date="2023-06" db="EMBL/GenBank/DDBJ databases">
        <title>Genome-scale phylogeny and comparative genomics of the fungal order Sordariales.</title>
        <authorList>
            <consortium name="Lawrence Berkeley National Laboratory"/>
            <person name="Hensen N."/>
            <person name="Bonometti L."/>
            <person name="Westerberg I."/>
            <person name="Brannstrom I.O."/>
            <person name="Guillou S."/>
            <person name="Cros-Aarteil S."/>
            <person name="Calhoun S."/>
            <person name="Haridas S."/>
            <person name="Kuo A."/>
            <person name="Mondo S."/>
            <person name="Pangilinan J."/>
            <person name="Riley R."/>
            <person name="Labutti K."/>
            <person name="Andreopoulos B."/>
            <person name="Lipzen A."/>
            <person name="Chen C."/>
            <person name="Yanf M."/>
            <person name="Daum C."/>
            <person name="Ng V."/>
            <person name="Clum A."/>
            <person name="Steindorff A."/>
            <person name="Ohm R."/>
            <person name="Martin F."/>
            <person name="Silar P."/>
            <person name="Natvig D."/>
            <person name="Lalanne C."/>
            <person name="Gautier V."/>
            <person name="Ament-Velasquez S.L."/>
            <person name="Kruys A."/>
            <person name="Hutchinson M.I."/>
            <person name="Powell A.J."/>
            <person name="Barry K."/>
            <person name="Miller A.N."/>
            <person name="Grigoriev I.V."/>
            <person name="Debuchy R."/>
            <person name="Gladieux P."/>
            <person name="Thoren M.H."/>
            <person name="Johannesson H."/>
        </authorList>
    </citation>
    <scope>NUCLEOTIDE SEQUENCE</scope>
    <source>
        <strain evidence="1">PSN4</strain>
    </source>
</reference>
<gene>
    <name evidence="1" type="ORF">QBC47DRAFT_366354</name>
</gene>
<dbReference type="InterPro" id="IPR050275">
    <property type="entry name" value="PGM_Phosphatase"/>
</dbReference>
<protein>
    <submittedName>
        <fullName evidence="1">Histidine phosphatase superfamily</fullName>
    </submittedName>
</protein>
<dbReference type="InterPro" id="IPR013078">
    <property type="entry name" value="His_Pase_superF_clade-1"/>
</dbReference>
<proteinExistence type="predicted"/>
<organism evidence="1 2">
    <name type="scientific">Echria macrotheca</name>
    <dbReference type="NCBI Taxonomy" id="438768"/>
    <lineage>
        <taxon>Eukaryota</taxon>
        <taxon>Fungi</taxon>
        <taxon>Dikarya</taxon>
        <taxon>Ascomycota</taxon>
        <taxon>Pezizomycotina</taxon>
        <taxon>Sordariomycetes</taxon>
        <taxon>Sordariomycetidae</taxon>
        <taxon>Sordariales</taxon>
        <taxon>Schizotheciaceae</taxon>
        <taxon>Echria</taxon>
    </lineage>
</organism>
<dbReference type="GO" id="GO:0005737">
    <property type="term" value="C:cytoplasm"/>
    <property type="evidence" value="ECO:0007669"/>
    <property type="project" value="TreeGrafter"/>
</dbReference>